<feature type="domain" description="DUF6535" evidence="1">
    <location>
        <begin position="4"/>
        <end position="86"/>
    </location>
</feature>
<accession>A0A9P7JQ79</accession>
<evidence type="ECO:0000259" key="1">
    <source>
        <dbReference type="Pfam" id="PF20153"/>
    </source>
</evidence>
<gene>
    <name evidence="2" type="ORF">F5147DRAFT_816261</name>
</gene>
<protein>
    <recommendedName>
        <fullName evidence="1">DUF6535 domain-containing protein</fullName>
    </recommendedName>
</protein>
<dbReference type="AlphaFoldDB" id="A0A9P7JQ79"/>
<evidence type="ECO:0000313" key="3">
    <source>
        <dbReference type="Proteomes" id="UP000823399"/>
    </source>
</evidence>
<dbReference type="SUPFAM" id="SSF56112">
    <property type="entry name" value="Protein kinase-like (PK-like)"/>
    <property type="match status" value="1"/>
</dbReference>
<dbReference type="OrthoDB" id="347657at2759"/>
<dbReference type="RefSeq" id="XP_041288747.1">
    <property type="nucleotide sequence ID" value="XM_041443567.1"/>
</dbReference>
<reference evidence="2" key="1">
    <citation type="journal article" date="2020" name="New Phytol.">
        <title>Comparative genomics reveals dynamic genome evolution in host specialist ectomycorrhizal fungi.</title>
        <authorList>
            <person name="Lofgren L.A."/>
            <person name="Nguyen N.H."/>
            <person name="Vilgalys R."/>
            <person name="Ruytinx J."/>
            <person name="Liao H.L."/>
            <person name="Branco S."/>
            <person name="Kuo A."/>
            <person name="LaButti K."/>
            <person name="Lipzen A."/>
            <person name="Andreopoulos W."/>
            <person name="Pangilinan J."/>
            <person name="Riley R."/>
            <person name="Hundley H."/>
            <person name="Na H."/>
            <person name="Barry K."/>
            <person name="Grigoriev I.V."/>
            <person name="Stajich J.E."/>
            <person name="Kennedy P.G."/>
        </authorList>
    </citation>
    <scope>NUCLEOTIDE SEQUENCE</scope>
    <source>
        <strain evidence="2">FC423</strain>
    </source>
</reference>
<dbReference type="EMBL" id="JABBWM010000063">
    <property type="protein sequence ID" value="KAG2097989.1"/>
    <property type="molecule type" value="Genomic_DNA"/>
</dbReference>
<dbReference type="GeneID" id="64705826"/>
<proteinExistence type="predicted"/>
<organism evidence="2 3">
    <name type="scientific">Suillus discolor</name>
    <dbReference type="NCBI Taxonomy" id="1912936"/>
    <lineage>
        <taxon>Eukaryota</taxon>
        <taxon>Fungi</taxon>
        <taxon>Dikarya</taxon>
        <taxon>Basidiomycota</taxon>
        <taxon>Agaricomycotina</taxon>
        <taxon>Agaricomycetes</taxon>
        <taxon>Agaricomycetidae</taxon>
        <taxon>Boletales</taxon>
        <taxon>Suillineae</taxon>
        <taxon>Suillaceae</taxon>
        <taxon>Suillus</taxon>
    </lineage>
</organism>
<dbReference type="InterPro" id="IPR011009">
    <property type="entry name" value="Kinase-like_dom_sf"/>
</dbReference>
<dbReference type="Gene3D" id="1.10.510.10">
    <property type="entry name" value="Transferase(Phosphotransferase) domain 1"/>
    <property type="match status" value="1"/>
</dbReference>
<sequence length="359" mass="39628">MESNLTPGANDTTHALLTQLIQIGLGNFTAAGSTPVSPAPTWSPPTANIRIQCIAYTSLFCLLAAFGAVLGKHWLGCYKVTDTTAARRMGMNERSADNGILSSSLWNCPQRQYVVFVLFPDGDGIFGISRVSISDVNVDDISESKLQRSYIRRSNSPPGILSSQCTVTLYLQPAHSHGAVFSRYFSAFYSGGVLTWEPEAQSSDHSLNIVATNQSLLKLELPDIPTSSLEAPCIKWLVKTSTDPEVFLVVASLVPHVDWPLDLDVSYMLRHFSDLWALWCIIYQTISSCFAFQGLGKYLAWQKIKSLDYTFPDSFDKEAKDLVRHLFIPDPTQRLGTSSPDSARSYAALRPHPFFTSVS</sequence>
<dbReference type="InterPro" id="IPR045338">
    <property type="entry name" value="DUF6535"/>
</dbReference>
<evidence type="ECO:0000313" key="2">
    <source>
        <dbReference type="EMBL" id="KAG2097989.1"/>
    </source>
</evidence>
<comment type="caution">
    <text evidence="2">The sequence shown here is derived from an EMBL/GenBank/DDBJ whole genome shotgun (WGS) entry which is preliminary data.</text>
</comment>
<dbReference type="Proteomes" id="UP000823399">
    <property type="component" value="Unassembled WGS sequence"/>
</dbReference>
<name>A0A9P7JQ79_9AGAM</name>
<dbReference type="Pfam" id="PF20153">
    <property type="entry name" value="DUF6535"/>
    <property type="match status" value="1"/>
</dbReference>
<keyword evidence="3" id="KW-1185">Reference proteome</keyword>